<feature type="transmembrane region" description="Helical" evidence="1">
    <location>
        <begin position="64"/>
        <end position="80"/>
    </location>
</feature>
<keyword evidence="1" id="KW-0472">Membrane</keyword>
<dbReference type="AlphaFoldDB" id="A0A450U4D4"/>
<keyword evidence="1" id="KW-0812">Transmembrane</keyword>
<organism evidence="2">
    <name type="scientific">Candidatus Kentrum sp. FW</name>
    <dbReference type="NCBI Taxonomy" id="2126338"/>
    <lineage>
        <taxon>Bacteria</taxon>
        <taxon>Pseudomonadati</taxon>
        <taxon>Pseudomonadota</taxon>
        <taxon>Gammaproteobacteria</taxon>
        <taxon>Candidatus Kentrum</taxon>
    </lineage>
</organism>
<proteinExistence type="predicted"/>
<keyword evidence="1" id="KW-1133">Transmembrane helix</keyword>
<accession>A0A450U4D4</accession>
<name>A0A450U4D4_9GAMM</name>
<protein>
    <submittedName>
        <fullName evidence="2">CDP-diacylglycerol--inositol 3-phosphatidyltransferase</fullName>
    </submittedName>
</protein>
<dbReference type="EMBL" id="CAADFE010000188">
    <property type="protein sequence ID" value="VFJ78525.1"/>
    <property type="molecule type" value="Genomic_DNA"/>
</dbReference>
<feature type="transmembrane region" description="Helical" evidence="1">
    <location>
        <begin position="31"/>
        <end position="52"/>
    </location>
</feature>
<evidence type="ECO:0000256" key="1">
    <source>
        <dbReference type="SAM" id="Phobius"/>
    </source>
</evidence>
<dbReference type="GO" id="GO:0016740">
    <property type="term" value="F:transferase activity"/>
    <property type="evidence" value="ECO:0007669"/>
    <property type="project" value="UniProtKB-KW"/>
</dbReference>
<gene>
    <name evidence="2" type="ORF">BECKFW1821C_GA0114237_11881</name>
</gene>
<sequence>MASLQGGQSHKTLGAQSEYGLLNLYYGNANFMRLLVTGNEFFYIFLYVSFYTVDPDMSWLDGEWGGWQIAILICLPIYILKQLTNILQLKSSAHQIAHTDLMEYAKRRKSPK</sequence>
<keyword evidence="2" id="KW-0808">Transferase</keyword>
<reference evidence="2" key="1">
    <citation type="submission" date="2019-02" db="EMBL/GenBank/DDBJ databases">
        <authorList>
            <person name="Gruber-Vodicka R. H."/>
            <person name="Seah K. B. B."/>
        </authorList>
    </citation>
    <scope>NUCLEOTIDE SEQUENCE</scope>
    <source>
        <strain evidence="2">BECK_BZ131</strain>
    </source>
</reference>
<evidence type="ECO:0000313" key="2">
    <source>
        <dbReference type="EMBL" id="VFJ78525.1"/>
    </source>
</evidence>